<reference evidence="5 6" key="1">
    <citation type="submission" date="2021-12" db="EMBL/GenBank/DDBJ databases">
        <title>Genome sequencing of bacteria with rrn-lacking chromosome and rrn-plasmid.</title>
        <authorList>
            <person name="Anda M."/>
            <person name="Iwasaki W."/>
        </authorList>
    </citation>
    <scope>NUCLEOTIDE SEQUENCE [LARGE SCALE GENOMIC DNA]</scope>
    <source>
        <strain evidence="5 6">DSM 100852</strain>
        <plasmid evidence="5 6">pFA3</plasmid>
    </source>
</reference>
<dbReference type="PROSITE" id="PS01124">
    <property type="entry name" value="HTH_ARAC_FAMILY_2"/>
    <property type="match status" value="1"/>
</dbReference>
<dbReference type="InterPro" id="IPR050908">
    <property type="entry name" value="SmbC-like"/>
</dbReference>
<dbReference type="Pfam" id="PF06445">
    <property type="entry name" value="GyrI-like"/>
    <property type="match status" value="1"/>
</dbReference>
<dbReference type="SUPFAM" id="SSF46689">
    <property type="entry name" value="Homeodomain-like"/>
    <property type="match status" value="2"/>
</dbReference>
<keyword evidence="5" id="KW-0614">Plasmid</keyword>
<dbReference type="EMBL" id="AP025317">
    <property type="protein sequence ID" value="BDD12089.1"/>
    <property type="molecule type" value="Genomic_DNA"/>
</dbReference>
<evidence type="ECO:0000256" key="3">
    <source>
        <dbReference type="ARBA" id="ARBA00023163"/>
    </source>
</evidence>
<keyword evidence="3" id="KW-0804">Transcription</keyword>
<dbReference type="Gene3D" id="1.10.10.60">
    <property type="entry name" value="Homeodomain-like"/>
    <property type="match status" value="2"/>
</dbReference>
<evidence type="ECO:0000313" key="6">
    <source>
        <dbReference type="Proteomes" id="UP001348817"/>
    </source>
</evidence>
<dbReference type="Proteomes" id="UP001348817">
    <property type="component" value="Plasmid pFA3"/>
</dbReference>
<dbReference type="PANTHER" id="PTHR40055">
    <property type="entry name" value="TRANSCRIPTIONAL REGULATOR YGIV-RELATED"/>
    <property type="match status" value="1"/>
</dbReference>
<sequence length="309" mass="36503">MVIRKRRIMKDQTHDDYKIRLDLVFEYIDNNLDGDLSLKTISEIAFFSPYHFHRIFKYLTGETLNHYILRRRIEKSVPRLLHTDRSIIELAFKYGFSDKASFSKAFKKFYRVSPTEFKKQNSKKFRPIQQLESKLVQTDLNYEEYHIAVDKLRNWIQKNADIEVKTVPQLNFAYKSTIGIKNPRVVFKELMRWGKENKAIGKSPKLMAVYHNNLRITEVKKVRSDRGIIIDKMVHTEPGISIKTVKECKCVVGSLNIQLYDFEKAWVGLFIWLDDHGYTRSDQSPFDIYYNKPDFPGGKTKVDICMPIE</sequence>
<dbReference type="PANTHER" id="PTHR40055:SF2">
    <property type="entry name" value="DNA GYRASE INHIBITOR"/>
    <property type="match status" value="1"/>
</dbReference>
<dbReference type="Gene3D" id="3.20.80.10">
    <property type="entry name" value="Regulatory factor, effector binding domain"/>
    <property type="match status" value="1"/>
</dbReference>
<dbReference type="PRINTS" id="PR00032">
    <property type="entry name" value="HTHARAC"/>
</dbReference>
<dbReference type="PROSITE" id="PS00041">
    <property type="entry name" value="HTH_ARAC_FAMILY_1"/>
    <property type="match status" value="1"/>
</dbReference>
<dbReference type="InterPro" id="IPR018060">
    <property type="entry name" value="HTH_AraC"/>
</dbReference>
<dbReference type="GO" id="GO:0043565">
    <property type="term" value="F:sequence-specific DNA binding"/>
    <property type="evidence" value="ECO:0007669"/>
    <property type="project" value="InterPro"/>
</dbReference>
<keyword evidence="2" id="KW-0238">DNA-binding</keyword>
<dbReference type="InterPro" id="IPR009057">
    <property type="entry name" value="Homeodomain-like_sf"/>
</dbReference>
<dbReference type="KEGG" id="fax:FUAX_45210"/>
<dbReference type="InterPro" id="IPR018062">
    <property type="entry name" value="HTH_AraC-typ_CS"/>
</dbReference>
<dbReference type="InterPro" id="IPR010499">
    <property type="entry name" value="AraC_E-bd"/>
</dbReference>
<evidence type="ECO:0000256" key="1">
    <source>
        <dbReference type="ARBA" id="ARBA00023015"/>
    </source>
</evidence>
<dbReference type="Pfam" id="PF12833">
    <property type="entry name" value="HTH_18"/>
    <property type="match status" value="1"/>
</dbReference>
<proteinExistence type="predicted"/>
<dbReference type="AlphaFoldDB" id="A0AAU9CIZ0"/>
<dbReference type="InterPro" id="IPR020449">
    <property type="entry name" value="Tscrpt_reg_AraC-type_HTH"/>
</dbReference>
<dbReference type="SMART" id="SM00871">
    <property type="entry name" value="AraC_E_bind"/>
    <property type="match status" value="1"/>
</dbReference>
<name>A0AAU9CIZ0_9BACT</name>
<dbReference type="SMART" id="SM00342">
    <property type="entry name" value="HTH_ARAC"/>
    <property type="match status" value="1"/>
</dbReference>
<feature type="domain" description="HTH araC/xylS-type" evidence="4">
    <location>
        <begin position="22"/>
        <end position="120"/>
    </location>
</feature>
<protein>
    <submittedName>
        <fullName evidence="5">AraC family transcriptional regulator</fullName>
    </submittedName>
</protein>
<dbReference type="SUPFAM" id="SSF55136">
    <property type="entry name" value="Probable bacterial effector-binding domain"/>
    <property type="match status" value="1"/>
</dbReference>
<dbReference type="InterPro" id="IPR029442">
    <property type="entry name" value="GyrI-like"/>
</dbReference>
<evidence type="ECO:0000313" key="5">
    <source>
        <dbReference type="EMBL" id="BDD12089.1"/>
    </source>
</evidence>
<dbReference type="GO" id="GO:0003700">
    <property type="term" value="F:DNA-binding transcription factor activity"/>
    <property type="evidence" value="ECO:0007669"/>
    <property type="project" value="InterPro"/>
</dbReference>
<evidence type="ECO:0000259" key="4">
    <source>
        <dbReference type="PROSITE" id="PS01124"/>
    </source>
</evidence>
<gene>
    <name evidence="5" type="ORF">FUAX_45210</name>
</gene>
<evidence type="ECO:0000256" key="2">
    <source>
        <dbReference type="ARBA" id="ARBA00023125"/>
    </source>
</evidence>
<dbReference type="InterPro" id="IPR011256">
    <property type="entry name" value="Reg_factor_effector_dom_sf"/>
</dbReference>
<keyword evidence="6" id="KW-1185">Reference proteome</keyword>
<keyword evidence="1" id="KW-0805">Transcription regulation</keyword>
<geneLocation type="plasmid" evidence="5 6">
    <name>pFA3</name>
</geneLocation>
<accession>A0AAU9CIZ0</accession>
<organism evidence="5 6">
    <name type="scientific">Fulvitalea axinellae</name>
    <dbReference type="NCBI Taxonomy" id="1182444"/>
    <lineage>
        <taxon>Bacteria</taxon>
        <taxon>Pseudomonadati</taxon>
        <taxon>Bacteroidota</taxon>
        <taxon>Cytophagia</taxon>
        <taxon>Cytophagales</taxon>
        <taxon>Persicobacteraceae</taxon>
        <taxon>Fulvitalea</taxon>
    </lineage>
</organism>